<feature type="compositionally biased region" description="Basic and acidic residues" evidence="1">
    <location>
        <begin position="41"/>
        <end position="54"/>
    </location>
</feature>
<name>A0A699VAS5_TANCI</name>
<comment type="caution">
    <text evidence="2">The sequence shown here is derived from an EMBL/GenBank/DDBJ whole genome shotgun (WGS) entry which is preliminary data.</text>
</comment>
<accession>A0A699VAS5</accession>
<dbReference type="EMBL" id="BKCJ011403587">
    <property type="protein sequence ID" value="GFD30396.1"/>
    <property type="molecule type" value="Genomic_DNA"/>
</dbReference>
<feature type="non-terminal residue" evidence="2">
    <location>
        <position position="1"/>
    </location>
</feature>
<dbReference type="AlphaFoldDB" id="A0A699VAS5"/>
<proteinExistence type="predicted"/>
<organism evidence="2">
    <name type="scientific">Tanacetum cinerariifolium</name>
    <name type="common">Dalmatian daisy</name>
    <name type="synonym">Chrysanthemum cinerariifolium</name>
    <dbReference type="NCBI Taxonomy" id="118510"/>
    <lineage>
        <taxon>Eukaryota</taxon>
        <taxon>Viridiplantae</taxon>
        <taxon>Streptophyta</taxon>
        <taxon>Embryophyta</taxon>
        <taxon>Tracheophyta</taxon>
        <taxon>Spermatophyta</taxon>
        <taxon>Magnoliopsida</taxon>
        <taxon>eudicotyledons</taxon>
        <taxon>Gunneridae</taxon>
        <taxon>Pentapetalae</taxon>
        <taxon>asterids</taxon>
        <taxon>campanulids</taxon>
        <taxon>Asterales</taxon>
        <taxon>Asteraceae</taxon>
        <taxon>Asteroideae</taxon>
        <taxon>Anthemideae</taxon>
        <taxon>Anthemidinae</taxon>
        <taxon>Tanacetum</taxon>
    </lineage>
</organism>
<sequence>GVLLVGHAAAARAVVVAFGFHLEGIGPEAGEGVAERVAHGVDGREDAYKRHQPDADDEGRENGAQQIAPDGAQGFADVF</sequence>
<protein>
    <submittedName>
        <fullName evidence="2">Uncharacterized protein</fullName>
    </submittedName>
</protein>
<reference evidence="2" key="1">
    <citation type="journal article" date="2019" name="Sci. Rep.">
        <title>Draft genome of Tanacetum cinerariifolium, the natural source of mosquito coil.</title>
        <authorList>
            <person name="Yamashiro T."/>
            <person name="Shiraishi A."/>
            <person name="Satake H."/>
            <person name="Nakayama K."/>
        </authorList>
    </citation>
    <scope>NUCLEOTIDE SEQUENCE</scope>
</reference>
<gene>
    <name evidence="2" type="ORF">Tci_902365</name>
</gene>
<evidence type="ECO:0000313" key="2">
    <source>
        <dbReference type="EMBL" id="GFD30396.1"/>
    </source>
</evidence>
<feature type="region of interest" description="Disordered" evidence="1">
    <location>
        <begin position="41"/>
        <end position="79"/>
    </location>
</feature>
<evidence type="ECO:0000256" key="1">
    <source>
        <dbReference type="SAM" id="MobiDB-lite"/>
    </source>
</evidence>